<organism evidence="7 8">
    <name type="scientific">Amycolatopsis pigmentata</name>
    <dbReference type="NCBI Taxonomy" id="450801"/>
    <lineage>
        <taxon>Bacteria</taxon>
        <taxon>Bacillati</taxon>
        <taxon>Actinomycetota</taxon>
        <taxon>Actinomycetes</taxon>
        <taxon>Pseudonocardiales</taxon>
        <taxon>Pseudonocardiaceae</taxon>
        <taxon>Amycolatopsis</taxon>
    </lineage>
</organism>
<feature type="transmembrane region" description="Helical" evidence="5">
    <location>
        <begin position="34"/>
        <end position="59"/>
    </location>
</feature>
<evidence type="ECO:0000256" key="1">
    <source>
        <dbReference type="ARBA" id="ARBA00004141"/>
    </source>
</evidence>
<evidence type="ECO:0000259" key="6">
    <source>
        <dbReference type="Pfam" id="PF01699"/>
    </source>
</evidence>
<feature type="transmembrane region" description="Helical" evidence="5">
    <location>
        <begin position="99"/>
        <end position="115"/>
    </location>
</feature>
<feature type="transmembrane region" description="Helical" evidence="5">
    <location>
        <begin position="336"/>
        <end position="356"/>
    </location>
</feature>
<feature type="transmembrane region" description="Helical" evidence="5">
    <location>
        <begin position="65"/>
        <end position="87"/>
    </location>
</feature>
<gene>
    <name evidence="7" type="ORF">ACFSXZ_26270</name>
</gene>
<feature type="transmembrane region" description="Helical" evidence="5">
    <location>
        <begin position="6"/>
        <end position="27"/>
    </location>
</feature>
<evidence type="ECO:0000256" key="4">
    <source>
        <dbReference type="ARBA" id="ARBA00023136"/>
    </source>
</evidence>
<feature type="transmembrane region" description="Helical" evidence="5">
    <location>
        <begin position="203"/>
        <end position="229"/>
    </location>
</feature>
<evidence type="ECO:0000313" key="8">
    <source>
        <dbReference type="Proteomes" id="UP001597417"/>
    </source>
</evidence>
<dbReference type="EMBL" id="JBHUKR010000015">
    <property type="protein sequence ID" value="MFD2419840.1"/>
    <property type="molecule type" value="Genomic_DNA"/>
</dbReference>
<evidence type="ECO:0000256" key="2">
    <source>
        <dbReference type="ARBA" id="ARBA00022692"/>
    </source>
</evidence>
<dbReference type="InterPro" id="IPR004837">
    <property type="entry name" value="NaCa_Exmemb"/>
</dbReference>
<dbReference type="Proteomes" id="UP001597417">
    <property type="component" value="Unassembled WGS sequence"/>
</dbReference>
<accession>A0ABW5FYV6</accession>
<feature type="transmembrane region" description="Helical" evidence="5">
    <location>
        <begin position="274"/>
        <end position="299"/>
    </location>
</feature>
<name>A0ABW5FYV6_9PSEU</name>
<dbReference type="Gene3D" id="1.20.1420.30">
    <property type="entry name" value="NCX, central ion-binding region"/>
    <property type="match status" value="2"/>
</dbReference>
<feature type="domain" description="Sodium/calcium exchanger membrane region" evidence="6">
    <location>
        <begin position="3"/>
        <end position="138"/>
    </location>
</feature>
<sequence length="359" mass="37546">MSAVFVFVSGAALLIYSAEKLIGYLVGAAKGLRISLFLLAVIFTGIEFDDVFYAVAANLEDADGVALGVIVGTALSLPGIVLALAAIITPTKVTVPRDYLVAFAAAPLVMIFFVLKAPLTVVDGTVLVALFALFIAYVAVRESRSGTPVFRDAEIHEAYALVREAEAKSAGRSPVSVASPGPAVLPHGEARTPRPPFAEEFELSGWAGLGLAVLALAGLVIGAATMGIGTKGILEDYGLEGTVFGATIATLVLTIEDVFLTVEPSRKGAPEIGVGNVIGSVIFSVTGKLGIVLLAGTLVVGPHVLSWHLPALVVLTWLAGYFLSTGQLKRWHGYTLLSLYLVYWTVSFFAFGLIPADTQ</sequence>
<keyword evidence="3 5" id="KW-1133">Transmembrane helix</keyword>
<dbReference type="RefSeq" id="WP_378267867.1">
    <property type="nucleotide sequence ID" value="NZ_JBHUKR010000015.1"/>
</dbReference>
<comment type="caution">
    <text evidence="7">The sequence shown here is derived from an EMBL/GenBank/DDBJ whole genome shotgun (WGS) entry which is preliminary data.</text>
</comment>
<comment type="subcellular location">
    <subcellularLocation>
        <location evidence="1">Membrane</location>
        <topology evidence="1">Multi-pass membrane protein</topology>
    </subcellularLocation>
</comment>
<feature type="transmembrane region" description="Helical" evidence="5">
    <location>
        <begin position="305"/>
        <end position="324"/>
    </location>
</feature>
<feature type="transmembrane region" description="Helical" evidence="5">
    <location>
        <begin position="241"/>
        <end position="262"/>
    </location>
</feature>
<proteinExistence type="predicted"/>
<reference evidence="8" key="1">
    <citation type="journal article" date="2019" name="Int. J. Syst. Evol. Microbiol.">
        <title>The Global Catalogue of Microorganisms (GCM) 10K type strain sequencing project: providing services to taxonomists for standard genome sequencing and annotation.</title>
        <authorList>
            <consortium name="The Broad Institute Genomics Platform"/>
            <consortium name="The Broad Institute Genome Sequencing Center for Infectious Disease"/>
            <person name="Wu L."/>
            <person name="Ma J."/>
        </authorList>
    </citation>
    <scope>NUCLEOTIDE SEQUENCE [LARGE SCALE GENOMIC DNA]</scope>
    <source>
        <strain evidence="8">CGMCC 4.7645</strain>
    </source>
</reference>
<feature type="domain" description="Sodium/calcium exchanger membrane region" evidence="6">
    <location>
        <begin position="209"/>
        <end position="348"/>
    </location>
</feature>
<evidence type="ECO:0000256" key="5">
    <source>
        <dbReference type="SAM" id="Phobius"/>
    </source>
</evidence>
<keyword evidence="8" id="KW-1185">Reference proteome</keyword>
<evidence type="ECO:0000256" key="3">
    <source>
        <dbReference type="ARBA" id="ARBA00022989"/>
    </source>
</evidence>
<dbReference type="InterPro" id="IPR044880">
    <property type="entry name" value="NCX_ion-bd_dom_sf"/>
</dbReference>
<keyword evidence="4 5" id="KW-0472">Membrane</keyword>
<protein>
    <submittedName>
        <fullName evidence="7">Sodium:calcium antiporter</fullName>
    </submittedName>
</protein>
<keyword evidence="2 5" id="KW-0812">Transmembrane</keyword>
<evidence type="ECO:0000313" key="7">
    <source>
        <dbReference type="EMBL" id="MFD2419840.1"/>
    </source>
</evidence>
<feature type="transmembrane region" description="Helical" evidence="5">
    <location>
        <begin position="121"/>
        <end position="140"/>
    </location>
</feature>
<dbReference type="Pfam" id="PF01699">
    <property type="entry name" value="Na_Ca_ex"/>
    <property type="match status" value="2"/>
</dbReference>